<dbReference type="Pfam" id="PF19313">
    <property type="entry name" value="DUF5916"/>
    <property type="match status" value="1"/>
</dbReference>
<protein>
    <recommendedName>
        <fullName evidence="6">Hydrolase</fullName>
    </recommendedName>
</protein>
<dbReference type="RefSeq" id="WP_189379468.1">
    <property type="nucleotide sequence ID" value="NZ_BNAH01000018.1"/>
</dbReference>
<organism evidence="4 5">
    <name type="scientific">Thalassotalea profundi</name>
    <dbReference type="NCBI Taxonomy" id="2036687"/>
    <lineage>
        <taxon>Bacteria</taxon>
        <taxon>Pseudomonadati</taxon>
        <taxon>Pseudomonadota</taxon>
        <taxon>Gammaproteobacteria</taxon>
        <taxon>Alteromonadales</taxon>
        <taxon>Colwelliaceae</taxon>
        <taxon>Thalassotalea</taxon>
    </lineage>
</organism>
<dbReference type="InterPro" id="IPR045670">
    <property type="entry name" value="DUF5916"/>
</dbReference>
<feature type="domain" description="DUF5916" evidence="3">
    <location>
        <begin position="269"/>
        <end position="350"/>
    </location>
</feature>
<comment type="caution">
    <text evidence="4">The sequence shown here is derived from an EMBL/GenBank/DDBJ whole genome shotgun (WGS) entry which is preliminary data.</text>
</comment>
<evidence type="ECO:0000259" key="2">
    <source>
        <dbReference type="Pfam" id="PF06452"/>
    </source>
</evidence>
<dbReference type="Proteomes" id="UP000626370">
    <property type="component" value="Unassembled WGS sequence"/>
</dbReference>
<evidence type="ECO:0000313" key="5">
    <source>
        <dbReference type="Proteomes" id="UP000626370"/>
    </source>
</evidence>
<name>A0ABQ3J3V2_9GAMM</name>
<dbReference type="Pfam" id="PF06452">
    <property type="entry name" value="CBM9_1"/>
    <property type="match status" value="1"/>
</dbReference>
<feature type="domain" description="Carbohydrate-binding" evidence="2">
    <location>
        <begin position="50"/>
        <end position="198"/>
    </location>
</feature>
<evidence type="ECO:0000313" key="4">
    <source>
        <dbReference type="EMBL" id="GHF01822.1"/>
    </source>
</evidence>
<dbReference type="EMBL" id="BNAH01000018">
    <property type="protein sequence ID" value="GHF01822.1"/>
    <property type="molecule type" value="Genomic_DNA"/>
</dbReference>
<keyword evidence="1" id="KW-0732">Signal</keyword>
<evidence type="ECO:0000256" key="1">
    <source>
        <dbReference type="SAM" id="SignalP"/>
    </source>
</evidence>
<accession>A0ABQ3J3V2</accession>
<proteinExistence type="predicted"/>
<reference evidence="5" key="1">
    <citation type="journal article" date="2019" name="Int. J. Syst. Evol. Microbiol.">
        <title>The Global Catalogue of Microorganisms (GCM) 10K type strain sequencing project: providing services to taxonomists for standard genome sequencing and annotation.</title>
        <authorList>
            <consortium name="The Broad Institute Genomics Platform"/>
            <consortium name="The Broad Institute Genome Sequencing Center for Infectious Disease"/>
            <person name="Wu L."/>
            <person name="Ma J."/>
        </authorList>
    </citation>
    <scope>NUCLEOTIDE SEQUENCE [LARGE SCALE GENOMIC DNA]</scope>
    <source>
        <strain evidence="5">CGMCC 1.15922</strain>
    </source>
</reference>
<dbReference type="CDD" id="cd09618">
    <property type="entry name" value="CBM9_like_2"/>
    <property type="match status" value="1"/>
</dbReference>
<dbReference type="SUPFAM" id="SSF49344">
    <property type="entry name" value="CBD9-like"/>
    <property type="match status" value="1"/>
</dbReference>
<sequence>MLKIRNSLTLCVAAVFSLVSPLIIAQTITNNDEKITQSLTIPYSQKSAIIDGELNDPIWLEANTLALNIVNDPWNNEESPVQTTAKIIENGEFLYISFIAQDPNPENIQASLGDRDTKWGDDLVAVKLDTFNTRRLNYQFMVNPFGVQIDAINNEITGETNTSWDGIWQSYGKITEQGYQVELAIPYRILNFADNNEKKTWAIELLRLYPRDTRLRISHMTLDRNNNCWLCQAPEIKGFKNAKAGKKIMLTPAIVAQRDESRDIYDSNDNWHSENDIDAGLDLRWGINANTLLNVTLNPDFSTVESDAGQLSINKTFSLYYEEKRQFFTENSDYFSSNYDLVYSRNIADPDYGAKLTGSQDKHSYGVFVTNDTETNFIVPGNTQSYIASLNTESHSGAIKYRYDASDALSIGAISTLRSADNYHNYVFGIGGKYKFDDSNSILAQWLSSDTKHLGSFQDQALKLNYIHDSEDWRIDVEHQDIGKDFRADLGYMPYADYQSERILVDRYFYGETDSIWQEATLSGQWQIKHNDDGELLEKSLASSFGIYGPMLSYFDIMFTHAEKVGLRENVSLKAIDNNTTLFIENQAVFHADIQPSNKLYSAIDITIGDKIDYENNRLGDYKEISANITYNATKHLEIDFYQTYAELEADDANVYKASLTELRLSYQFDVRSYIKLNMIYSNIKINKANNPLIYGVSKKNNDLSAQLIYAYKINPQTVFFLGYSDFSYQDDDLMNLERAERTFFTKISYAWLP</sequence>
<gene>
    <name evidence="4" type="ORF">GCM10011501_34020</name>
</gene>
<keyword evidence="5" id="KW-1185">Reference proteome</keyword>
<dbReference type="Gene3D" id="2.60.40.1190">
    <property type="match status" value="1"/>
</dbReference>
<feature type="signal peptide" evidence="1">
    <location>
        <begin position="1"/>
        <end position="25"/>
    </location>
</feature>
<evidence type="ECO:0000259" key="3">
    <source>
        <dbReference type="Pfam" id="PF19313"/>
    </source>
</evidence>
<feature type="chain" id="PRO_5046536730" description="Hydrolase" evidence="1">
    <location>
        <begin position="26"/>
        <end position="754"/>
    </location>
</feature>
<dbReference type="InterPro" id="IPR010502">
    <property type="entry name" value="Carb-bd_dom_fam9"/>
</dbReference>
<evidence type="ECO:0008006" key="6">
    <source>
        <dbReference type="Google" id="ProtNLM"/>
    </source>
</evidence>